<protein>
    <submittedName>
        <fullName evidence="1">Uncharacterized protein</fullName>
    </submittedName>
</protein>
<dbReference type="EMBL" id="QJKJ01002933">
    <property type="protein sequence ID" value="RDY00688.1"/>
    <property type="molecule type" value="Genomic_DNA"/>
</dbReference>
<dbReference type="AlphaFoldDB" id="A0A371HD28"/>
<comment type="caution">
    <text evidence="1">The sequence shown here is derived from an EMBL/GenBank/DDBJ whole genome shotgun (WGS) entry which is preliminary data.</text>
</comment>
<reference evidence="1" key="1">
    <citation type="submission" date="2018-05" db="EMBL/GenBank/DDBJ databases">
        <title>Draft genome of Mucuna pruriens seed.</title>
        <authorList>
            <person name="Nnadi N.E."/>
            <person name="Vos R."/>
            <person name="Hasami M.H."/>
            <person name="Devisetty U.K."/>
            <person name="Aguiy J.C."/>
        </authorList>
    </citation>
    <scope>NUCLEOTIDE SEQUENCE [LARGE SCALE GENOMIC DNA]</scope>
    <source>
        <strain evidence="1">JCA_2017</strain>
    </source>
</reference>
<proteinExistence type="predicted"/>
<feature type="non-terminal residue" evidence="1">
    <location>
        <position position="1"/>
    </location>
</feature>
<evidence type="ECO:0000313" key="1">
    <source>
        <dbReference type="EMBL" id="RDY00688.1"/>
    </source>
</evidence>
<accession>A0A371HD28</accession>
<keyword evidence="2" id="KW-1185">Reference proteome</keyword>
<name>A0A371HD28_MUCPR</name>
<organism evidence="1 2">
    <name type="scientific">Mucuna pruriens</name>
    <name type="common">Velvet bean</name>
    <name type="synonym">Dolichos pruriens</name>
    <dbReference type="NCBI Taxonomy" id="157652"/>
    <lineage>
        <taxon>Eukaryota</taxon>
        <taxon>Viridiplantae</taxon>
        <taxon>Streptophyta</taxon>
        <taxon>Embryophyta</taxon>
        <taxon>Tracheophyta</taxon>
        <taxon>Spermatophyta</taxon>
        <taxon>Magnoliopsida</taxon>
        <taxon>eudicotyledons</taxon>
        <taxon>Gunneridae</taxon>
        <taxon>Pentapetalae</taxon>
        <taxon>rosids</taxon>
        <taxon>fabids</taxon>
        <taxon>Fabales</taxon>
        <taxon>Fabaceae</taxon>
        <taxon>Papilionoideae</taxon>
        <taxon>50 kb inversion clade</taxon>
        <taxon>NPAAA clade</taxon>
        <taxon>indigoferoid/millettioid clade</taxon>
        <taxon>Phaseoleae</taxon>
        <taxon>Mucuna</taxon>
    </lineage>
</organism>
<evidence type="ECO:0000313" key="2">
    <source>
        <dbReference type="Proteomes" id="UP000257109"/>
    </source>
</evidence>
<dbReference type="OrthoDB" id="778454at2759"/>
<gene>
    <name evidence="1" type="ORF">CR513_16107</name>
</gene>
<sequence>MYPKCTSRSSWLSTVESTILSTTFPTIEAIESAISRQLTVSGGLDEAVSKKQSGVPTKHELYHLQLAVSRNLPYQIILNLRGNESMVSLRCGREIPQVAP</sequence>
<dbReference type="Proteomes" id="UP000257109">
    <property type="component" value="Unassembled WGS sequence"/>
</dbReference>